<keyword evidence="3" id="KW-1185">Reference proteome</keyword>
<evidence type="ECO:0000313" key="3">
    <source>
        <dbReference type="Proteomes" id="UP000247498"/>
    </source>
</evidence>
<keyword evidence="1" id="KW-0732">Signal</keyword>
<comment type="caution">
    <text evidence="2">The sequence shown here is derived from an EMBL/GenBank/DDBJ whole genome shotgun (WGS) entry which is preliminary data.</text>
</comment>
<gene>
    <name evidence="2" type="ORF">Rsub_02980</name>
</gene>
<dbReference type="SUPFAM" id="SSF50685">
    <property type="entry name" value="Barwin-like endoglucanases"/>
    <property type="match status" value="1"/>
</dbReference>
<evidence type="ECO:0000313" key="2">
    <source>
        <dbReference type="EMBL" id="GBF90681.1"/>
    </source>
</evidence>
<dbReference type="AlphaFoldDB" id="A0A2V0NSR8"/>
<accession>A0A2V0NSR8</accession>
<organism evidence="2 3">
    <name type="scientific">Raphidocelis subcapitata</name>
    <dbReference type="NCBI Taxonomy" id="307507"/>
    <lineage>
        <taxon>Eukaryota</taxon>
        <taxon>Viridiplantae</taxon>
        <taxon>Chlorophyta</taxon>
        <taxon>core chlorophytes</taxon>
        <taxon>Chlorophyceae</taxon>
        <taxon>CS clade</taxon>
        <taxon>Sphaeropleales</taxon>
        <taxon>Selenastraceae</taxon>
        <taxon>Raphidocelis</taxon>
    </lineage>
</organism>
<sequence>MARTFVAAMLVAAAVLPLALADGSCGKIPSVSGVDQSPSNPGDWGKCTGAIEGQYAAWSHWCKTAGIGLWPQPPTDSAKQCLKFGRTTIYRGPIYGSSPQHKAACNKMLHGEDDAALVAVSTKYLKSYQGGWAGDKGACDKCMCVRLHGADEVFNPGLQKDNANKHIGLTFKAKVGDRCGECEDDHIDLLQDRPLTFAPFNPAAEGDNTNAPYVNAKDGLRGFADPSYMRGSQYSLENAGAWTADWQFVPCEWTHQQCAGLMKDMGYDNVWTPGYVEGVDSFSMRPISQLRGTNNDRLFKEPWS</sequence>
<dbReference type="Proteomes" id="UP000247498">
    <property type="component" value="Unassembled WGS sequence"/>
</dbReference>
<reference evidence="2 3" key="1">
    <citation type="journal article" date="2018" name="Sci. Rep.">
        <title>Raphidocelis subcapitata (=Pseudokirchneriella subcapitata) provides an insight into genome evolution and environmental adaptations in the Sphaeropleales.</title>
        <authorList>
            <person name="Suzuki S."/>
            <person name="Yamaguchi H."/>
            <person name="Nakajima N."/>
            <person name="Kawachi M."/>
        </authorList>
    </citation>
    <scope>NUCLEOTIDE SEQUENCE [LARGE SCALE GENOMIC DNA]</scope>
    <source>
        <strain evidence="2 3">NIES-35</strain>
    </source>
</reference>
<proteinExistence type="predicted"/>
<feature type="signal peptide" evidence="1">
    <location>
        <begin position="1"/>
        <end position="21"/>
    </location>
</feature>
<protein>
    <submittedName>
        <fullName evidence="2">Uncharacterized protein</fullName>
    </submittedName>
</protein>
<name>A0A2V0NSR8_9CHLO</name>
<dbReference type="EMBL" id="BDRX01000019">
    <property type="protein sequence ID" value="GBF90681.1"/>
    <property type="molecule type" value="Genomic_DNA"/>
</dbReference>
<dbReference type="OrthoDB" id="527411at2759"/>
<dbReference type="InParanoid" id="A0A2V0NSR8"/>
<evidence type="ECO:0000256" key="1">
    <source>
        <dbReference type="SAM" id="SignalP"/>
    </source>
</evidence>
<dbReference type="InterPro" id="IPR036908">
    <property type="entry name" value="RlpA-like_sf"/>
</dbReference>
<dbReference type="Gene3D" id="2.40.40.10">
    <property type="entry name" value="RlpA-like domain"/>
    <property type="match status" value="1"/>
</dbReference>
<feature type="chain" id="PRO_5015977824" evidence="1">
    <location>
        <begin position="22"/>
        <end position="304"/>
    </location>
</feature>